<protein>
    <submittedName>
        <fullName evidence="2">Uncharacterized protein</fullName>
    </submittedName>
</protein>
<gene>
    <name evidence="2" type="ORF">PhCBS80983_g01696</name>
</gene>
<feature type="compositionally biased region" description="Polar residues" evidence="1">
    <location>
        <begin position="1"/>
        <end position="14"/>
    </location>
</feature>
<keyword evidence="3" id="KW-1185">Reference proteome</keyword>
<comment type="caution">
    <text evidence="2">The sequence shown here is derived from an EMBL/GenBank/DDBJ whole genome shotgun (WGS) entry which is preliminary data.</text>
</comment>
<reference evidence="2 3" key="1">
    <citation type="journal article" date="2019" name="Sci. Rep.">
        <title>Comparative genomics of chytrid fungi reveal insights into the obligate biotrophic and pathogenic lifestyle of Synchytrium endobioticum.</title>
        <authorList>
            <person name="van de Vossenberg B.T.L.H."/>
            <person name="Warris S."/>
            <person name="Nguyen H.D.T."/>
            <person name="van Gent-Pelzer M.P.E."/>
            <person name="Joly D.L."/>
            <person name="van de Geest H.C."/>
            <person name="Bonants P.J.M."/>
            <person name="Smith D.S."/>
            <person name="Levesque C.A."/>
            <person name="van der Lee T.A.J."/>
        </authorList>
    </citation>
    <scope>NUCLEOTIDE SEQUENCE [LARGE SCALE GENOMIC DNA]</scope>
    <source>
        <strain evidence="2 3">CBS 809.83</strain>
    </source>
</reference>
<evidence type="ECO:0000256" key="1">
    <source>
        <dbReference type="SAM" id="MobiDB-lite"/>
    </source>
</evidence>
<dbReference type="Proteomes" id="UP000318582">
    <property type="component" value="Unassembled WGS sequence"/>
</dbReference>
<sequence>MFPSDHSASAQPVPQSCPAIPRKVETPQRPSASALLAGPFVSTVSFAPSDADSHQAATFPPKNVIDLPTPSLGGSSRTSYSSARDEAFPANTSTFQYSVHKPGRHLLRELALVLPEAKANSALPELLVIPVFQRSVYDLIAVSPETNWERDLLLEYVRVTSLKIMN</sequence>
<feature type="region of interest" description="Disordered" evidence="1">
    <location>
        <begin position="51"/>
        <end position="80"/>
    </location>
</feature>
<accession>A0A507E8X1</accession>
<proteinExistence type="predicted"/>
<evidence type="ECO:0000313" key="2">
    <source>
        <dbReference type="EMBL" id="TPX60513.1"/>
    </source>
</evidence>
<name>A0A507E8X1_9FUNG</name>
<feature type="compositionally biased region" description="Low complexity" evidence="1">
    <location>
        <begin position="71"/>
        <end position="80"/>
    </location>
</feature>
<evidence type="ECO:0000313" key="3">
    <source>
        <dbReference type="Proteomes" id="UP000318582"/>
    </source>
</evidence>
<organism evidence="2 3">
    <name type="scientific">Powellomyces hirtus</name>
    <dbReference type="NCBI Taxonomy" id="109895"/>
    <lineage>
        <taxon>Eukaryota</taxon>
        <taxon>Fungi</taxon>
        <taxon>Fungi incertae sedis</taxon>
        <taxon>Chytridiomycota</taxon>
        <taxon>Chytridiomycota incertae sedis</taxon>
        <taxon>Chytridiomycetes</taxon>
        <taxon>Spizellomycetales</taxon>
        <taxon>Powellomycetaceae</taxon>
        <taxon>Powellomyces</taxon>
    </lineage>
</organism>
<dbReference type="EMBL" id="QEAQ01000014">
    <property type="protein sequence ID" value="TPX60513.1"/>
    <property type="molecule type" value="Genomic_DNA"/>
</dbReference>
<dbReference type="AlphaFoldDB" id="A0A507E8X1"/>
<feature type="region of interest" description="Disordered" evidence="1">
    <location>
        <begin position="1"/>
        <end position="31"/>
    </location>
</feature>